<dbReference type="Proteomes" id="UP000283254">
    <property type="component" value="Unassembled WGS sequence"/>
</dbReference>
<name>A0A422QQR6_9BURK</name>
<keyword evidence="3" id="KW-0560">Oxidoreductase</keyword>
<evidence type="ECO:0000313" key="7">
    <source>
        <dbReference type="Proteomes" id="UP000283254"/>
    </source>
</evidence>
<dbReference type="InterPro" id="IPR036661">
    <property type="entry name" value="Luciferase-like_sf"/>
</dbReference>
<reference evidence="6" key="1">
    <citation type="submission" date="2014-10" db="EMBL/GenBank/DDBJ databases">
        <title>Massilia sp. genome.</title>
        <authorList>
            <person name="Xu B."/>
            <person name="Dai L."/>
            <person name="Huang Z."/>
        </authorList>
    </citation>
    <scope>NUCLEOTIDE SEQUENCE [LARGE SCALE GENOMIC DNA]</scope>
    <source>
        <strain evidence="6">CFS-1</strain>
    </source>
</reference>
<sequence>MTSFASHRGHATMFRHDHLTLGLFFPIEAYSGAVPEMDVATQLATARLAEEKGFSALYFRDVPLNVPSFGDVGHIYDPWVFMGLVLGQTSRIALATGSIVSTLRHPLHLAKAAASIDRLSGQRLVLGLATGDRPSEFSAFRVPVDEKGERFREALAVLRRLWAEDDPTIATPRLDMREGDLLPKPLLRDIPVMVTGNSRQSLQWIAEHADGWLFYPQNLAQQAGLVRQWRAATPTFKPFAQSLYIDLAEDANEAPSPIFLGLRTGHRFLVGYLEQLRAIGVNHVGLNLKYGRRPAHEVVQELGEFVAPHFPALAGTGS</sequence>
<dbReference type="GO" id="GO:0004497">
    <property type="term" value="F:monooxygenase activity"/>
    <property type="evidence" value="ECO:0007669"/>
    <property type="project" value="UniProtKB-KW"/>
</dbReference>
<comment type="caution">
    <text evidence="6">The sequence shown here is derived from an EMBL/GenBank/DDBJ whole genome shotgun (WGS) entry which is preliminary data.</text>
</comment>
<evidence type="ECO:0000256" key="3">
    <source>
        <dbReference type="ARBA" id="ARBA00023002"/>
    </source>
</evidence>
<dbReference type="InterPro" id="IPR051260">
    <property type="entry name" value="Diverse_substr_monoxygenases"/>
</dbReference>
<evidence type="ECO:0000259" key="5">
    <source>
        <dbReference type="Pfam" id="PF00296"/>
    </source>
</evidence>
<dbReference type="SUPFAM" id="SSF51679">
    <property type="entry name" value="Bacterial luciferase-like"/>
    <property type="match status" value="1"/>
</dbReference>
<keyword evidence="1" id="KW-0285">Flavoprotein</keyword>
<dbReference type="EMBL" id="JSAB01000017">
    <property type="protein sequence ID" value="RNF32359.1"/>
    <property type="molecule type" value="Genomic_DNA"/>
</dbReference>
<proteinExistence type="predicted"/>
<dbReference type="InterPro" id="IPR011251">
    <property type="entry name" value="Luciferase-like_dom"/>
</dbReference>
<keyword evidence="7" id="KW-1185">Reference proteome</keyword>
<organism evidence="6 7">
    <name type="scientific">Massilia aurea</name>
    <dbReference type="NCBI Taxonomy" id="373040"/>
    <lineage>
        <taxon>Bacteria</taxon>
        <taxon>Pseudomonadati</taxon>
        <taxon>Pseudomonadota</taxon>
        <taxon>Betaproteobacteria</taxon>
        <taxon>Burkholderiales</taxon>
        <taxon>Oxalobacteraceae</taxon>
        <taxon>Telluria group</taxon>
        <taxon>Massilia</taxon>
    </lineage>
</organism>
<evidence type="ECO:0000313" key="6">
    <source>
        <dbReference type="EMBL" id="RNF32359.1"/>
    </source>
</evidence>
<gene>
    <name evidence="6" type="ORF">NM04_02215</name>
</gene>
<keyword evidence="4" id="KW-0503">Monooxygenase</keyword>
<keyword evidence="2" id="KW-0288">FMN</keyword>
<accession>A0A422QQR6</accession>
<dbReference type="PANTHER" id="PTHR30011:SF16">
    <property type="entry name" value="C2H2 FINGER DOMAIN TRANSCRIPTION FACTOR (EUROFUNG)-RELATED"/>
    <property type="match status" value="1"/>
</dbReference>
<dbReference type="AlphaFoldDB" id="A0A422QQR6"/>
<evidence type="ECO:0000256" key="4">
    <source>
        <dbReference type="ARBA" id="ARBA00023033"/>
    </source>
</evidence>
<feature type="domain" description="Luciferase-like" evidence="5">
    <location>
        <begin position="21"/>
        <end position="232"/>
    </location>
</feature>
<evidence type="ECO:0000256" key="1">
    <source>
        <dbReference type="ARBA" id="ARBA00022630"/>
    </source>
</evidence>
<dbReference type="PANTHER" id="PTHR30011">
    <property type="entry name" value="ALKANESULFONATE MONOOXYGENASE-RELATED"/>
    <property type="match status" value="1"/>
</dbReference>
<dbReference type="Gene3D" id="3.20.20.30">
    <property type="entry name" value="Luciferase-like domain"/>
    <property type="match status" value="1"/>
</dbReference>
<evidence type="ECO:0000256" key="2">
    <source>
        <dbReference type="ARBA" id="ARBA00022643"/>
    </source>
</evidence>
<protein>
    <submittedName>
        <fullName evidence="6">5,10-methylene tetrahydromethanopterin reductase</fullName>
    </submittedName>
</protein>
<dbReference type="RefSeq" id="WP_183407312.1">
    <property type="nucleotide sequence ID" value="NZ_JSAB01000017.1"/>
</dbReference>
<dbReference type="NCBIfam" id="TIGR03571">
    <property type="entry name" value="lucif_BA3436"/>
    <property type="match status" value="1"/>
</dbReference>
<dbReference type="GO" id="GO:0016705">
    <property type="term" value="F:oxidoreductase activity, acting on paired donors, with incorporation or reduction of molecular oxygen"/>
    <property type="evidence" value="ECO:0007669"/>
    <property type="project" value="InterPro"/>
</dbReference>
<dbReference type="Pfam" id="PF00296">
    <property type="entry name" value="Bac_luciferase"/>
    <property type="match status" value="1"/>
</dbReference>
<dbReference type="InterPro" id="IPR020020">
    <property type="entry name" value="Luciferase-type_oxidoreductase"/>
</dbReference>